<organism evidence="1 2">
    <name type="scientific">Phytophthora cactorum</name>
    <dbReference type="NCBI Taxonomy" id="29920"/>
    <lineage>
        <taxon>Eukaryota</taxon>
        <taxon>Sar</taxon>
        <taxon>Stramenopiles</taxon>
        <taxon>Oomycota</taxon>
        <taxon>Peronosporomycetes</taxon>
        <taxon>Peronosporales</taxon>
        <taxon>Peronosporaceae</taxon>
        <taxon>Phytophthora</taxon>
    </lineage>
</organism>
<dbReference type="Proteomes" id="UP000774804">
    <property type="component" value="Unassembled WGS sequence"/>
</dbReference>
<protein>
    <submittedName>
        <fullName evidence="1">Uncharacterized protein</fullName>
    </submittedName>
</protein>
<accession>A0A8T1C0X7</accession>
<reference evidence="1" key="1">
    <citation type="submission" date="2018-10" db="EMBL/GenBank/DDBJ databases">
        <title>Effector identification in a new, highly contiguous assembly of the strawberry crown rot pathogen Phytophthora cactorum.</title>
        <authorList>
            <person name="Armitage A.D."/>
            <person name="Nellist C.F."/>
            <person name="Bates H."/>
            <person name="Vickerstaff R.J."/>
            <person name="Harrison R.J."/>
        </authorList>
    </citation>
    <scope>NUCLEOTIDE SEQUENCE</scope>
    <source>
        <strain evidence="1">4032</strain>
    </source>
</reference>
<name>A0A8T1C0X7_9STRA</name>
<comment type="caution">
    <text evidence="1">The sequence shown here is derived from an EMBL/GenBank/DDBJ whole genome shotgun (WGS) entry which is preliminary data.</text>
</comment>
<gene>
    <name evidence="1" type="ORF">PC115_g11702</name>
</gene>
<proteinExistence type="predicted"/>
<dbReference type="EMBL" id="RCMI01000374">
    <property type="protein sequence ID" value="KAG2914281.1"/>
    <property type="molecule type" value="Genomic_DNA"/>
</dbReference>
<sequence>MRRCASKVQVDGKSKTQYRRLTRSAAEVDTMDNCCGLIISSRAIFWSVTKARSGQNTEGVLGVTDGTYRLHFEFELGGWTIVYFGTYTTYYDKKQYAKTFVPRAYMFVRTEHQVAYATMFTTSVHRQRLHINCVFSHQGAFEMIMWPQEKAEYAQWFEDTYLASPWASWYYQGATPDVTPSQNALESHHKTIKTTILFHDALKPFRGKLYHFSEGPLCSGAVGRAKQLLDNKKNYYTLKAPKPRAVLGVLFDGTKFLISCRNINGSAPTRGRAQPYLKSLGGPTLQYSSLSFDPPNQISPRELSRKIHPVGLDPVDSRLAELYVLAAMVLQDEVNMSGLLKSLPTRKASGGQRKAKRCHTKDRFDHSQFSVAGLVKRYLATPMAPIHWNVMRGFEVNKEGVLTNESFLGTVISWGNNDGVYCWTVTFTKAKKTVMLECQN</sequence>
<dbReference type="AlphaFoldDB" id="A0A8T1C0X7"/>
<evidence type="ECO:0000313" key="1">
    <source>
        <dbReference type="EMBL" id="KAG2914281.1"/>
    </source>
</evidence>
<evidence type="ECO:0000313" key="2">
    <source>
        <dbReference type="Proteomes" id="UP000774804"/>
    </source>
</evidence>